<feature type="transmembrane region" description="Helical" evidence="3">
    <location>
        <begin position="7"/>
        <end position="25"/>
    </location>
</feature>
<evidence type="ECO:0000256" key="3">
    <source>
        <dbReference type="SAM" id="Phobius"/>
    </source>
</evidence>
<evidence type="ECO:0000259" key="4">
    <source>
        <dbReference type="Pfam" id="PF05569"/>
    </source>
</evidence>
<dbReference type="GO" id="GO:0009279">
    <property type="term" value="C:cell outer membrane"/>
    <property type="evidence" value="ECO:0007669"/>
    <property type="project" value="UniProtKB-SubCell"/>
</dbReference>
<dbReference type="OrthoDB" id="1522859at2"/>
<dbReference type="Gene3D" id="2.170.130.10">
    <property type="entry name" value="TonB-dependent receptor, plug domain"/>
    <property type="match status" value="2"/>
</dbReference>
<feature type="coiled-coil region" evidence="2">
    <location>
        <begin position="493"/>
        <end position="539"/>
    </location>
</feature>
<dbReference type="PANTHER" id="PTHR34978:SF3">
    <property type="entry name" value="SLR0241 PROTEIN"/>
    <property type="match status" value="1"/>
</dbReference>
<evidence type="ECO:0000313" key="6">
    <source>
        <dbReference type="Proteomes" id="UP000239532"/>
    </source>
</evidence>
<proteinExistence type="inferred from homology"/>
<keyword evidence="2" id="KW-0175">Coiled coil</keyword>
<keyword evidence="1 3" id="KW-0812">Transmembrane</keyword>
<dbReference type="AlphaFoldDB" id="A0A2S9WRC4"/>
<keyword evidence="1" id="KW-0813">Transport</keyword>
<feature type="transmembrane region" description="Helical" evidence="3">
    <location>
        <begin position="37"/>
        <end position="59"/>
    </location>
</feature>
<dbReference type="SUPFAM" id="SSF56935">
    <property type="entry name" value="Porins"/>
    <property type="match status" value="1"/>
</dbReference>
<evidence type="ECO:0000256" key="2">
    <source>
        <dbReference type="SAM" id="Coils"/>
    </source>
</evidence>
<evidence type="ECO:0000313" key="5">
    <source>
        <dbReference type="EMBL" id="PRP66032.1"/>
    </source>
</evidence>
<keyword evidence="3" id="KW-1133">Transmembrane helix</keyword>
<dbReference type="Proteomes" id="UP000239532">
    <property type="component" value="Unassembled WGS sequence"/>
</dbReference>
<feature type="domain" description="Peptidase M56" evidence="4">
    <location>
        <begin position="158"/>
        <end position="258"/>
    </location>
</feature>
<comment type="subcellular location">
    <subcellularLocation>
        <location evidence="1">Cell outer membrane</location>
        <topology evidence="1">Multi-pass membrane protein</topology>
    </subcellularLocation>
</comment>
<dbReference type="InterPro" id="IPR052173">
    <property type="entry name" value="Beta-lactam_resp_regulator"/>
</dbReference>
<dbReference type="PANTHER" id="PTHR34978">
    <property type="entry name" value="POSSIBLE SENSOR-TRANSDUCER PROTEIN BLAR"/>
    <property type="match status" value="1"/>
</dbReference>
<dbReference type="InterPro" id="IPR008756">
    <property type="entry name" value="Peptidase_M56"/>
</dbReference>
<dbReference type="InterPro" id="IPR039426">
    <property type="entry name" value="TonB-dep_rcpt-like"/>
</dbReference>
<sequence length="715" mass="81456">MEEAFDYLWKSAGVLSIFVITYHLLLRRLTFFKANRFFLLFGMAASITFPLIEITQTVYVEQPEVSYSAADMVTAMTLQQQEPPVEPLIKTSQLLLMLYAAVSLFFIGKMGVELLSLRKLIISGKRRLEDGYVRISLSRKVTPFSFFKYICFTVGDEQQQDHDLILKHEQVHAREWHSMDLLLSHLCCAVFWLNPLAWLLKRQIGENLEFIADATAKVENTTGISYERTLLSSAASHMQPALANNFFTPFIKKRIQMLQKETSKTWNAYKYALILPVMALFLYSFNTVTKTEYIKSNFKKEQAQEAANTSVTSAAQVVINENDDKTSEQNATVSTERIEFKIVATTTEQSLEKFKKRLKSDHNVDFTYKNLKYQDGKITRIKIELDDNRGFKGSQNYNGDDPINPICITGIIDGNSKKWSMGSCEKTRWTAKGNVLISKNDPATYIYSPDSLYFSQSLKFDTDSLMLMMKDLKKIDIDSFHRAMRASYKDLQVQMEDIDIKQMEADLKKAQREMRRMNLDSLHDVMRQARLQIRRMNKDSIKSSMKTRFIITDTLGNDMDNIVIYDVPKAQRGKPTVPSNETEPILIVDGKRVPYSKMNEIDPQSIKAVNVLKDKAATAVYGEGSENGVIVVTLKSAEDIKLSAIKSTRAIPYIIIDGVVAKQEQMYALDSNKIESFSILKSDEATALYGTDAKDGAIIIVTQKKIKTTQNKKKN</sequence>
<keyword evidence="1 3" id="KW-0472">Membrane</keyword>
<feature type="transmembrane region" description="Helical" evidence="3">
    <location>
        <begin position="268"/>
        <end position="285"/>
    </location>
</feature>
<keyword evidence="1" id="KW-1134">Transmembrane beta strand</keyword>
<dbReference type="InterPro" id="IPR037066">
    <property type="entry name" value="Plug_dom_sf"/>
</dbReference>
<reference evidence="5 6" key="1">
    <citation type="submission" date="2016-11" db="EMBL/GenBank/DDBJ databases">
        <title>Trade-off between light-utilization and light-protection in marine flavobacteria.</title>
        <authorList>
            <person name="Kumagai Y."/>
        </authorList>
    </citation>
    <scope>NUCLEOTIDE SEQUENCE [LARGE SCALE GENOMIC DNA]</scope>
    <source>
        <strain evidence="5 6">JCM 17109</strain>
    </source>
</reference>
<dbReference type="PROSITE" id="PS52016">
    <property type="entry name" value="TONB_DEPENDENT_REC_3"/>
    <property type="match status" value="1"/>
</dbReference>
<evidence type="ECO:0000256" key="1">
    <source>
        <dbReference type="PROSITE-ProRule" id="PRU01360"/>
    </source>
</evidence>
<dbReference type="Pfam" id="PF05569">
    <property type="entry name" value="Peptidase_M56"/>
    <property type="match status" value="1"/>
</dbReference>
<gene>
    <name evidence="5" type="ORF">BST86_02505</name>
</gene>
<dbReference type="RefSeq" id="WP_105981887.1">
    <property type="nucleotide sequence ID" value="NZ_MQUC01000003.1"/>
</dbReference>
<name>A0A2S9WRC4_9FLAO</name>
<feature type="transmembrane region" description="Helical" evidence="3">
    <location>
        <begin position="94"/>
        <end position="117"/>
    </location>
</feature>
<comment type="similarity">
    <text evidence="1">Belongs to the TonB-dependent receptor family.</text>
</comment>
<dbReference type="EMBL" id="MQUC01000003">
    <property type="protein sequence ID" value="PRP66032.1"/>
    <property type="molecule type" value="Genomic_DNA"/>
</dbReference>
<comment type="caution">
    <text evidence="5">The sequence shown here is derived from an EMBL/GenBank/DDBJ whole genome shotgun (WGS) entry which is preliminary data.</text>
</comment>
<protein>
    <recommendedName>
        <fullName evidence="4">Peptidase M56 domain-containing protein</fullName>
    </recommendedName>
</protein>
<keyword evidence="6" id="KW-1185">Reference proteome</keyword>
<organism evidence="5 6">
    <name type="scientific">Nonlabens agnitus</name>
    <dbReference type="NCBI Taxonomy" id="870484"/>
    <lineage>
        <taxon>Bacteria</taxon>
        <taxon>Pseudomonadati</taxon>
        <taxon>Bacteroidota</taxon>
        <taxon>Flavobacteriia</taxon>
        <taxon>Flavobacteriales</taxon>
        <taxon>Flavobacteriaceae</taxon>
        <taxon>Nonlabens</taxon>
    </lineage>
</organism>
<accession>A0A2S9WRC4</accession>
<dbReference type="CDD" id="cd07341">
    <property type="entry name" value="M56_BlaR1_MecR1_like"/>
    <property type="match status" value="1"/>
</dbReference>
<keyword evidence="1" id="KW-0998">Cell outer membrane</keyword>